<gene>
    <name evidence="6" type="ORF">DPV98_06415</name>
</gene>
<dbReference type="RefSeq" id="WP_111313110.1">
    <property type="nucleotide sequence ID" value="NZ_JAUPSI010000039.1"/>
</dbReference>
<dbReference type="STRING" id="735.B0185_02295"/>
<dbReference type="GO" id="GO:0042597">
    <property type="term" value="C:periplasmic space"/>
    <property type="evidence" value="ECO:0007669"/>
    <property type="project" value="InterPro"/>
</dbReference>
<feature type="domain" description="Lytic transglycosylase superhelical linker" evidence="5">
    <location>
        <begin position="490"/>
        <end position="552"/>
    </location>
</feature>
<organism evidence="6 7">
    <name type="scientific">Haemophilus parahaemolyticus</name>
    <dbReference type="NCBI Taxonomy" id="735"/>
    <lineage>
        <taxon>Bacteria</taxon>
        <taxon>Pseudomonadati</taxon>
        <taxon>Pseudomonadota</taxon>
        <taxon>Gammaproteobacteria</taxon>
        <taxon>Pasteurellales</taxon>
        <taxon>Pasteurellaceae</taxon>
        <taxon>Haemophilus</taxon>
    </lineage>
</organism>
<reference evidence="6 7" key="1">
    <citation type="submission" date="2018-05" db="EMBL/GenBank/DDBJ databases">
        <title>Draft Genome Sequences for a Diverse set of 7 Haemophilus Species.</title>
        <authorList>
            <person name="Nichols M."/>
            <person name="Topaz N."/>
            <person name="Wang X."/>
            <person name="Wang X."/>
            <person name="Boxrud D."/>
        </authorList>
    </citation>
    <scope>NUCLEOTIDE SEQUENCE [LARGE SCALE GENOMIC DNA]</scope>
    <source>
        <strain evidence="6 7">C2010039593</strain>
    </source>
</reference>
<dbReference type="InterPro" id="IPR023346">
    <property type="entry name" value="Lysozyme-like_dom_sf"/>
</dbReference>
<dbReference type="GO" id="GO:0004553">
    <property type="term" value="F:hydrolase activity, hydrolyzing O-glycosyl compounds"/>
    <property type="evidence" value="ECO:0007669"/>
    <property type="project" value="InterPro"/>
</dbReference>
<sequence length="725" mass="84222">MWKKSYLALCLAAPLVWANNPKPQPSTETQNVATINLADWEKGWKQAQQFEQQTRLMQRNNFLQLEGLLKASEQQKHLSPNILALVQQLQMTLVGYPLYEDAQWALVRAKIKANILTDEELQQFIAQYPNIAKRNQLAQRPFETLYQQQKWAELLAYGRTVSATSVLNQCRLFSAQFQLLAEQLQINPEAAQANQTAEPNSEEMSKLLTKFDQFWQGNNPENNDFWLMPSNVEPNYWKTNGQLPSECAGIEAYWRDQNLRTPEKIKQKAVNFFHLEAKQGLANLLTQTQDPELQTWLTVVQALQNNPNSLQNFIENQPLTAENKRIVLAVFPKWINTLSEQMPNPSFALYQQWADKWQLSADEIRDWKIGFISRLFDHSDPSFQLWRDTQLKELKADNLTERRLRMAIWQQSDLKPWLALLSEEGKNKAEWRYWQAKTLPKEQQQKVLATLAKERGFYPMLAAEQLEQAYQVEMPTVAPLTDLQKSQWKQPLERIAELRELNRMAQAKTAWIELLQVVDFEEKLAISQFALEQNWYDLAVEGTIQAKAWDYIPLRLPNAYADWFAMNLQGKPITQTFAMAIARQESAWNPQARSHADAIGLMQMLPSTASNTAKGNELIYTGERDLIEPFRNIMLGTTHLAELNEKYPQNRILIASAYNAGTSRVTRWLERAGGRLAMDEFIASIPFLETRGYVQNVVTYDYYYQLLQGVEKRRMFNPEEIERKY</sequence>
<evidence type="ECO:0000256" key="2">
    <source>
        <dbReference type="ARBA" id="ARBA00022729"/>
    </source>
</evidence>
<accession>A0A369ZC56</accession>
<dbReference type="CDD" id="cd13401">
    <property type="entry name" value="Slt70-like"/>
    <property type="match status" value="1"/>
</dbReference>
<keyword evidence="2 3" id="KW-0732">Signal</keyword>
<dbReference type="Pfam" id="PF14718">
    <property type="entry name" value="SLT_L"/>
    <property type="match status" value="1"/>
</dbReference>
<dbReference type="EMBL" id="QEQD01000006">
    <property type="protein sequence ID" value="RDF03866.1"/>
    <property type="molecule type" value="Genomic_DNA"/>
</dbReference>
<dbReference type="InterPro" id="IPR000189">
    <property type="entry name" value="Transglyc_AS"/>
</dbReference>
<evidence type="ECO:0000313" key="6">
    <source>
        <dbReference type="EMBL" id="RDF03866.1"/>
    </source>
</evidence>
<dbReference type="GO" id="GO:0000270">
    <property type="term" value="P:peptidoglycan metabolic process"/>
    <property type="evidence" value="ECO:0007669"/>
    <property type="project" value="InterPro"/>
</dbReference>
<proteinExistence type="inferred from homology"/>
<dbReference type="InterPro" id="IPR037061">
    <property type="entry name" value="Lytic_TGlycoase_superhlx_L_sf"/>
</dbReference>
<evidence type="ECO:0000259" key="4">
    <source>
        <dbReference type="Pfam" id="PF01464"/>
    </source>
</evidence>
<dbReference type="PANTHER" id="PTHR37423">
    <property type="entry name" value="SOLUBLE LYTIC MUREIN TRANSGLYCOSYLASE-RELATED"/>
    <property type="match status" value="1"/>
</dbReference>
<protein>
    <submittedName>
        <fullName evidence="6">Lytic murein transglycosylase</fullName>
    </submittedName>
</protein>
<dbReference type="Proteomes" id="UP000253999">
    <property type="component" value="Unassembled WGS sequence"/>
</dbReference>
<dbReference type="InterPro" id="IPR012289">
    <property type="entry name" value="Lytic_TGlycosylase_superhlx_L"/>
</dbReference>
<dbReference type="AlphaFoldDB" id="A0A369ZC56"/>
<name>A0A369ZC56_HAEPH</name>
<evidence type="ECO:0000259" key="5">
    <source>
        <dbReference type="Pfam" id="PF14718"/>
    </source>
</evidence>
<dbReference type="InterPro" id="IPR008258">
    <property type="entry name" value="Transglycosylase_SLT_dom_1"/>
</dbReference>
<evidence type="ECO:0000313" key="7">
    <source>
        <dbReference type="Proteomes" id="UP000253999"/>
    </source>
</evidence>
<dbReference type="PROSITE" id="PS00922">
    <property type="entry name" value="TRANSGLYCOSYLASE"/>
    <property type="match status" value="1"/>
</dbReference>
<evidence type="ECO:0000256" key="3">
    <source>
        <dbReference type="SAM" id="SignalP"/>
    </source>
</evidence>
<dbReference type="SUPFAM" id="SSF53955">
    <property type="entry name" value="Lysozyme-like"/>
    <property type="match status" value="1"/>
</dbReference>
<feature type="domain" description="Transglycosylase SLT" evidence="4">
    <location>
        <begin position="566"/>
        <end position="674"/>
    </location>
</feature>
<dbReference type="Pfam" id="PF01464">
    <property type="entry name" value="SLT"/>
    <property type="match status" value="1"/>
</dbReference>
<evidence type="ECO:0000256" key="1">
    <source>
        <dbReference type="ARBA" id="ARBA00007734"/>
    </source>
</evidence>
<dbReference type="InterPro" id="IPR008939">
    <property type="entry name" value="Lytic_TGlycosylase_superhlx_U"/>
</dbReference>
<dbReference type="PANTHER" id="PTHR37423:SF5">
    <property type="entry name" value="SOLUBLE LYTIC MUREIN TRANSGLYCOSYLASE"/>
    <property type="match status" value="1"/>
</dbReference>
<comment type="caution">
    <text evidence="6">The sequence shown here is derived from an EMBL/GenBank/DDBJ whole genome shotgun (WGS) entry which is preliminary data.</text>
</comment>
<feature type="chain" id="PRO_5016629365" evidence="3">
    <location>
        <begin position="19"/>
        <end position="725"/>
    </location>
</feature>
<dbReference type="Gene3D" id="1.25.20.10">
    <property type="entry name" value="Bacterial muramidases"/>
    <property type="match status" value="1"/>
</dbReference>
<dbReference type="Gene3D" id="1.10.1240.20">
    <property type="entry name" value="Lytic transglycosylase, superhelical linker domain"/>
    <property type="match status" value="1"/>
</dbReference>
<dbReference type="SUPFAM" id="SSF48435">
    <property type="entry name" value="Bacterial muramidases"/>
    <property type="match status" value="1"/>
</dbReference>
<dbReference type="GO" id="GO:0016020">
    <property type="term" value="C:membrane"/>
    <property type="evidence" value="ECO:0007669"/>
    <property type="project" value="InterPro"/>
</dbReference>
<dbReference type="GO" id="GO:0008933">
    <property type="term" value="F:peptidoglycan lytic transglycosylase activity"/>
    <property type="evidence" value="ECO:0007669"/>
    <property type="project" value="InterPro"/>
</dbReference>
<comment type="similarity">
    <text evidence="1">Belongs to the transglycosylase Slt family.</text>
</comment>
<feature type="signal peptide" evidence="3">
    <location>
        <begin position="1"/>
        <end position="18"/>
    </location>
</feature>
<dbReference type="Gene3D" id="1.10.530.10">
    <property type="match status" value="1"/>
</dbReference>